<dbReference type="SUPFAM" id="SSF52540">
    <property type="entry name" value="P-loop containing nucleoside triphosphate hydrolases"/>
    <property type="match status" value="1"/>
</dbReference>
<comment type="caution">
    <text evidence="4">The sequence shown here is derived from an EMBL/GenBank/DDBJ whole genome shotgun (WGS) entry which is preliminary data.</text>
</comment>
<evidence type="ECO:0000256" key="1">
    <source>
        <dbReference type="ARBA" id="ARBA00022741"/>
    </source>
</evidence>
<dbReference type="Pfam" id="PF00005">
    <property type="entry name" value="ABC_tran"/>
    <property type="match status" value="1"/>
</dbReference>
<keyword evidence="5" id="KW-1185">Reference proteome</keyword>
<feature type="domain" description="ABC transporter" evidence="3">
    <location>
        <begin position="2"/>
        <end position="202"/>
    </location>
</feature>
<dbReference type="Gene3D" id="3.40.50.300">
    <property type="entry name" value="P-loop containing nucleotide triphosphate hydrolases"/>
    <property type="match status" value="1"/>
</dbReference>
<dbReference type="Proteomes" id="UP001500013">
    <property type="component" value="Unassembled WGS sequence"/>
</dbReference>
<dbReference type="InterPro" id="IPR003439">
    <property type="entry name" value="ABC_transporter-like_ATP-bd"/>
</dbReference>
<protein>
    <submittedName>
        <fullName evidence="4">L-cystine ABC transporter ATP-binding protein YecC</fullName>
    </submittedName>
</protein>
<sequence>MTATAAVSLRGVSAAHGATQGRPIDLDVDPGARVWISGPSGVGKTSLLYVIGALTRAVRGTVTIGGSTVGSARDADVVRRHHVGFVLQDAQLVEHWSVRRNLATMAGEDRYPAAAERLSSWGVDVEGRQPRSLSGGERQRVVTAGALAKGAAVIVADEPTSSLDESARDSVIAAFLEASRAGAAVVVSSHDSAWAGWATQHVRLGGPDA</sequence>
<dbReference type="InterPro" id="IPR027417">
    <property type="entry name" value="P-loop_NTPase"/>
</dbReference>
<keyword evidence="1" id="KW-0547">Nucleotide-binding</keyword>
<dbReference type="EMBL" id="BAAAPU010000011">
    <property type="protein sequence ID" value="GAA1991027.1"/>
    <property type="molecule type" value="Genomic_DNA"/>
</dbReference>
<organism evidence="4 5">
    <name type="scientific">Terrabacter lapilli</name>
    <dbReference type="NCBI Taxonomy" id="436231"/>
    <lineage>
        <taxon>Bacteria</taxon>
        <taxon>Bacillati</taxon>
        <taxon>Actinomycetota</taxon>
        <taxon>Actinomycetes</taxon>
        <taxon>Micrococcales</taxon>
        <taxon>Intrasporangiaceae</taxon>
        <taxon>Terrabacter</taxon>
    </lineage>
</organism>
<dbReference type="InterPro" id="IPR015854">
    <property type="entry name" value="ABC_transpr_LolD-like"/>
</dbReference>
<accession>A0ABN2SS34</accession>
<evidence type="ECO:0000259" key="3">
    <source>
        <dbReference type="PROSITE" id="PS50893"/>
    </source>
</evidence>
<proteinExistence type="predicted"/>
<name>A0ABN2SS34_9MICO</name>
<evidence type="ECO:0000313" key="4">
    <source>
        <dbReference type="EMBL" id="GAA1991027.1"/>
    </source>
</evidence>
<dbReference type="RefSeq" id="WP_344065990.1">
    <property type="nucleotide sequence ID" value="NZ_BAAAPU010000011.1"/>
</dbReference>
<evidence type="ECO:0000313" key="5">
    <source>
        <dbReference type="Proteomes" id="UP001500013"/>
    </source>
</evidence>
<evidence type="ECO:0000256" key="2">
    <source>
        <dbReference type="ARBA" id="ARBA00022840"/>
    </source>
</evidence>
<dbReference type="PANTHER" id="PTHR24220">
    <property type="entry name" value="IMPORT ATP-BINDING PROTEIN"/>
    <property type="match status" value="1"/>
</dbReference>
<keyword evidence="2 4" id="KW-0067">ATP-binding</keyword>
<reference evidence="4 5" key="1">
    <citation type="journal article" date="2019" name="Int. J. Syst. Evol. Microbiol.">
        <title>The Global Catalogue of Microorganisms (GCM) 10K type strain sequencing project: providing services to taxonomists for standard genome sequencing and annotation.</title>
        <authorList>
            <consortium name="The Broad Institute Genomics Platform"/>
            <consortium name="The Broad Institute Genome Sequencing Center for Infectious Disease"/>
            <person name="Wu L."/>
            <person name="Ma J."/>
        </authorList>
    </citation>
    <scope>NUCLEOTIDE SEQUENCE [LARGE SCALE GENOMIC DNA]</scope>
    <source>
        <strain evidence="4 5">JCM 15628</strain>
    </source>
</reference>
<dbReference type="PROSITE" id="PS50893">
    <property type="entry name" value="ABC_TRANSPORTER_2"/>
    <property type="match status" value="1"/>
</dbReference>
<dbReference type="SMART" id="SM00382">
    <property type="entry name" value="AAA"/>
    <property type="match status" value="1"/>
</dbReference>
<dbReference type="InterPro" id="IPR003593">
    <property type="entry name" value="AAA+_ATPase"/>
</dbReference>
<dbReference type="GO" id="GO:0005524">
    <property type="term" value="F:ATP binding"/>
    <property type="evidence" value="ECO:0007669"/>
    <property type="project" value="UniProtKB-KW"/>
</dbReference>
<gene>
    <name evidence="4" type="primary">yecC</name>
    <name evidence="4" type="ORF">GCM10009817_36300</name>
</gene>